<dbReference type="AlphaFoldDB" id="A0A4U8VXT9"/>
<keyword evidence="1" id="KW-0472">Membrane</keyword>
<organism evidence="3 4">
    <name type="scientific">Nocardia cyriacigeorgica</name>
    <dbReference type="NCBI Taxonomy" id="135487"/>
    <lineage>
        <taxon>Bacteria</taxon>
        <taxon>Bacillati</taxon>
        <taxon>Actinomycetota</taxon>
        <taxon>Actinomycetes</taxon>
        <taxon>Mycobacteriales</taxon>
        <taxon>Nocardiaceae</taxon>
        <taxon>Nocardia</taxon>
    </lineage>
</organism>
<evidence type="ECO:0000313" key="4">
    <source>
        <dbReference type="Proteomes" id="UP000290439"/>
    </source>
</evidence>
<sequence>MHLEHFSNGWVTPALAYLMSFIGSVLGLRCAAHARAAKSPAGWLVAAAVALGGAGIWVMHFTAMLGFAIDGVDIRYDVPLTLFSAAIAIVVVLVGLAIVVRGHREAIALPLGGAITGFGVAAMHYLGMAAMNSGAAMEYDAGLVALSIVIAVVAATAAFWFMVHVRGWANTVGAAVIMGLAVCGMHYTGMMAMSAHHGEHQATPEGLAPVDLLTPLITTVALVVVGLVVLVGVAELEVRSTAAAAASLESDRPVVTTLATTDPTTLVSSGREWPRQPIDH</sequence>
<keyword evidence="1" id="KW-0812">Transmembrane</keyword>
<feature type="transmembrane region" description="Helical" evidence="1">
    <location>
        <begin position="139"/>
        <end position="161"/>
    </location>
</feature>
<dbReference type="Proteomes" id="UP000290439">
    <property type="component" value="Chromosome"/>
</dbReference>
<dbReference type="EMBL" id="LR215973">
    <property type="protein sequence ID" value="VFA97505.1"/>
    <property type="molecule type" value="Genomic_DNA"/>
</dbReference>
<feature type="domain" description="MHYT" evidence="2">
    <location>
        <begin position="8"/>
        <end position="196"/>
    </location>
</feature>
<reference evidence="3 4" key="1">
    <citation type="submission" date="2019-02" db="EMBL/GenBank/DDBJ databases">
        <authorList>
            <consortium name="Pathogen Informatics"/>
        </authorList>
    </citation>
    <scope>NUCLEOTIDE SEQUENCE [LARGE SCALE GENOMIC DNA]</scope>
    <source>
        <strain evidence="3 4">3012STDY6756504</strain>
    </source>
</reference>
<feature type="transmembrane region" description="Helical" evidence="1">
    <location>
        <begin position="212"/>
        <end position="233"/>
    </location>
</feature>
<feature type="transmembrane region" description="Helical" evidence="1">
    <location>
        <begin position="81"/>
        <end position="100"/>
    </location>
</feature>
<dbReference type="Pfam" id="PF03707">
    <property type="entry name" value="MHYT"/>
    <property type="match status" value="2"/>
</dbReference>
<evidence type="ECO:0000259" key="2">
    <source>
        <dbReference type="PROSITE" id="PS50924"/>
    </source>
</evidence>
<feature type="transmembrane region" description="Helical" evidence="1">
    <location>
        <begin position="14"/>
        <end position="32"/>
    </location>
</feature>
<dbReference type="InterPro" id="IPR005330">
    <property type="entry name" value="MHYT_dom"/>
</dbReference>
<dbReference type="PANTHER" id="PTHR35152:SF1">
    <property type="entry name" value="DOMAIN SIGNALLING PROTEIN, PUTATIVE (AFU_ORTHOLOGUE AFUA_5G11310)-RELATED"/>
    <property type="match status" value="1"/>
</dbReference>
<accession>A0A4U8VXT9</accession>
<dbReference type="RefSeq" id="WP_130916365.1">
    <property type="nucleotide sequence ID" value="NZ_JARWOB010000042.1"/>
</dbReference>
<feature type="transmembrane region" description="Helical" evidence="1">
    <location>
        <begin position="168"/>
        <end position="192"/>
    </location>
</feature>
<evidence type="ECO:0000256" key="1">
    <source>
        <dbReference type="PROSITE-ProRule" id="PRU00244"/>
    </source>
</evidence>
<dbReference type="GO" id="GO:0016020">
    <property type="term" value="C:membrane"/>
    <property type="evidence" value="ECO:0007669"/>
    <property type="project" value="UniProtKB-UniRule"/>
</dbReference>
<dbReference type="PANTHER" id="PTHR35152">
    <property type="entry name" value="DOMAIN SIGNALLING PROTEIN, PUTATIVE (AFU_ORTHOLOGUE AFUA_5G11310)-RELATED"/>
    <property type="match status" value="1"/>
</dbReference>
<feature type="transmembrane region" description="Helical" evidence="1">
    <location>
        <begin position="107"/>
        <end position="127"/>
    </location>
</feature>
<feature type="transmembrane region" description="Helical" evidence="1">
    <location>
        <begin position="44"/>
        <end position="69"/>
    </location>
</feature>
<dbReference type="PROSITE" id="PS50924">
    <property type="entry name" value="MHYT"/>
    <property type="match status" value="1"/>
</dbReference>
<gene>
    <name evidence="3" type="ORF">NCTC10797_01268</name>
</gene>
<name>A0A4U8VXT9_9NOCA</name>
<proteinExistence type="predicted"/>
<keyword evidence="1" id="KW-1133">Transmembrane helix</keyword>
<evidence type="ECO:0000313" key="3">
    <source>
        <dbReference type="EMBL" id="VFA97505.1"/>
    </source>
</evidence>
<protein>
    <submittedName>
        <fullName evidence="3">MHYT domain (Predicted integral membrane sensor domain)</fullName>
    </submittedName>
</protein>